<dbReference type="EMBL" id="JMCC02000040">
    <property type="protein sequence ID" value="KIG16273.1"/>
    <property type="molecule type" value="Genomic_DNA"/>
</dbReference>
<feature type="signal peptide" evidence="2">
    <location>
        <begin position="1"/>
        <end position="20"/>
    </location>
</feature>
<reference evidence="3 4" key="1">
    <citation type="submission" date="2014-12" db="EMBL/GenBank/DDBJ databases">
        <title>Genome assembly of Enhygromyxa salina DSM 15201.</title>
        <authorList>
            <person name="Sharma G."/>
            <person name="Subramanian S."/>
        </authorList>
    </citation>
    <scope>NUCLEOTIDE SEQUENCE [LARGE SCALE GENOMIC DNA]</scope>
    <source>
        <strain evidence="3 4">DSM 15201</strain>
    </source>
</reference>
<gene>
    <name evidence="3" type="ORF">DB30_04733</name>
</gene>
<feature type="chain" id="PRO_5002144922" evidence="2">
    <location>
        <begin position="21"/>
        <end position="346"/>
    </location>
</feature>
<protein>
    <submittedName>
        <fullName evidence="3">Uncharacterized protein</fullName>
    </submittedName>
</protein>
<organism evidence="3 4">
    <name type="scientific">Enhygromyxa salina</name>
    <dbReference type="NCBI Taxonomy" id="215803"/>
    <lineage>
        <taxon>Bacteria</taxon>
        <taxon>Pseudomonadati</taxon>
        <taxon>Myxococcota</taxon>
        <taxon>Polyangia</taxon>
        <taxon>Nannocystales</taxon>
        <taxon>Nannocystaceae</taxon>
        <taxon>Enhygromyxa</taxon>
    </lineage>
</organism>
<dbReference type="RefSeq" id="WP_052549946.1">
    <property type="nucleotide sequence ID" value="NZ_JMCC02000040.1"/>
</dbReference>
<accession>A0A0C1ZYI5</accession>
<evidence type="ECO:0000256" key="1">
    <source>
        <dbReference type="SAM" id="MobiDB-lite"/>
    </source>
</evidence>
<keyword evidence="2" id="KW-0732">Signal</keyword>
<name>A0A0C1ZYI5_9BACT</name>
<proteinExistence type="predicted"/>
<feature type="region of interest" description="Disordered" evidence="1">
    <location>
        <begin position="151"/>
        <end position="177"/>
    </location>
</feature>
<dbReference type="Proteomes" id="UP000031599">
    <property type="component" value="Unassembled WGS sequence"/>
</dbReference>
<comment type="caution">
    <text evidence="3">The sequence shown here is derived from an EMBL/GenBank/DDBJ whole genome shotgun (WGS) entry which is preliminary data.</text>
</comment>
<evidence type="ECO:0000313" key="3">
    <source>
        <dbReference type="EMBL" id="KIG16273.1"/>
    </source>
</evidence>
<evidence type="ECO:0000256" key="2">
    <source>
        <dbReference type="SAM" id="SignalP"/>
    </source>
</evidence>
<dbReference type="AlphaFoldDB" id="A0A0C1ZYI5"/>
<evidence type="ECO:0000313" key="4">
    <source>
        <dbReference type="Proteomes" id="UP000031599"/>
    </source>
</evidence>
<sequence length="346" mass="35959">MAITLAAGVIAWVASASAHASPPSSDPGVEPTRAPQIKPTRTLDDALSVEPGVTCLNRATLLADLRSWRDQDEVDPRVTIRVLGSTEDPHTLGFTLKVGDEIAVDRSFAPAPDSCTDLHAVVALALAIALDDTLAGSLGIVEAPPPVEQIQAGDGDLPLLERHPRGSDATAPSRSGPALGLTVAPAAFMGLTPALSGGGELLFDVRPLAHFDVRIGALATHLPNFALDQGRVGITVAAGRLDLCWGSTPRAVRLRTCAAVAAGATIAAGHDFSTNFRRSIPWLAGIAALDVAIQLVGPLALELRVEGVFPLQRTRIDVRSDTGQLLASQRLPVAAAVVAVGPRFEF</sequence>